<gene>
    <name evidence="1" type="ORF">ABFB10_16510</name>
</gene>
<keyword evidence="2" id="KW-1185">Reference proteome</keyword>
<evidence type="ECO:0000313" key="1">
    <source>
        <dbReference type="EMBL" id="MEN9062353.1"/>
    </source>
</evidence>
<protein>
    <submittedName>
        <fullName evidence="1">DUF4893 domain-containing protein</fullName>
    </submittedName>
</protein>
<name>A0AAW9SNA5_9RHOB</name>
<dbReference type="AlphaFoldDB" id="A0AAW9SNA5"/>
<comment type="caution">
    <text evidence="1">The sequence shown here is derived from an EMBL/GenBank/DDBJ whole genome shotgun (WGS) entry which is preliminary data.</text>
</comment>
<reference evidence="1 2" key="1">
    <citation type="submission" date="2024-05" db="EMBL/GenBank/DDBJ databases">
        <title>Genome sequence of Ponticoccus litoralis KCCM 90028.</title>
        <authorList>
            <person name="Kim J.M."/>
            <person name="Lee J.K."/>
            <person name="Choi B.J."/>
            <person name="Bayburt H."/>
            <person name="Baek J.H."/>
            <person name="Jeon C.O."/>
        </authorList>
    </citation>
    <scope>NUCLEOTIDE SEQUENCE [LARGE SCALE GENOMIC DNA]</scope>
    <source>
        <strain evidence="1 2">KCCM 90028</strain>
    </source>
</reference>
<evidence type="ECO:0000313" key="2">
    <source>
        <dbReference type="Proteomes" id="UP001428774"/>
    </source>
</evidence>
<dbReference type="Proteomes" id="UP001428774">
    <property type="component" value="Unassembled WGS sequence"/>
</dbReference>
<dbReference type="InterPro" id="IPR032609">
    <property type="entry name" value="DUF4893"/>
</dbReference>
<dbReference type="EMBL" id="JBDNCH010000002">
    <property type="protein sequence ID" value="MEN9062353.1"/>
    <property type="molecule type" value="Genomic_DNA"/>
</dbReference>
<organism evidence="1 2">
    <name type="scientific">Ponticoccus litoralis</name>
    <dbReference type="NCBI Taxonomy" id="422297"/>
    <lineage>
        <taxon>Bacteria</taxon>
        <taxon>Pseudomonadati</taxon>
        <taxon>Pseudomonadota</taxon>
        <taxon>Alphaproteobacteria</taxon>
        <taxon>Rhodobacterales</taxon>
        <taxon>Roseobacteraceae</taxon>
        <taxon>Ponticoccus</taxon>
    </lineage>
</organism>
<dbReference type="Pfam" id="PF16233">
    <property type="entry name" value="DUF4893"/>
    <property type="match status" value="1"/>
</dbReference>
<proteinExistence type="predicted"/>
<accession>A0AAW9SNA5</accession>
<dbReference type="RefSeq" id="WP_347167335.1">
    <property type="nucleotide sequence ID" value="NZ_JBDNCH010000002.1"/>
</dbReference>
<sequence>MAALDAHFGAAMREALAGGAPEDIAVLTQAMAGAAGPVAGLAGDWRCRTLKLGEISALVVYGNFDCRITEAGPGRWEMQKRTGSQRTEGAIVSGPGGTLTYYGVGYVAGGPAVDYAGLPPDDQTAIEPGQTVAQPGIVEQVSQTHARVLFPDPILESRFDILYLTR</sequence>